<dbReference type="AlphaFoldDB" id="A0A8E2F9J1"/>
<accession>A0A8E2F9J1</accession>
<gene>
    <name evidence="2" type="ORF">AOQ84DRAFT_138770</name>
</gene>
<reference evidence="2 3" key="1">
    <citation type="journal article" date="2016" name="Nat. Commun.">
        <title>Ectomycorrhizal ecology is imprinted in the genome of the dominant symbiotic fungus Cenococcum geophilum.</title>
        <authorList>
            <consortium name="DOE Joint Genome Institute"/>
            <person name="Peter M."/>
            <person name="Kohler A."/>
            <person name="Ohm R.A."/>
            <person name="Kuo A."/>
            <person name="Krutzmann J."/>
            <person name="Morin E."/>
            <person name="Arend M."/>
            <person name="Barry K.W."/>
            <person name="Binder M."/>
            <person name="Choi C."/>
            <person name="Clum A."/>
            <person name="Copeland A."/>
            <person name="Grisel N."/>
            <person name="Haridas S."/>
            <person name="Kipfer T."/>
            <person name="LaButti K."/>
            <person name="Lindquist E."/>
            <person name="Lipzen A."/>
            <person name="Maire R."/>
            <person name="Meier B."/>
            <person name="Mihaltcheva S."/>
            <person name="Molinier V."/>
            <person name="Murat C."/>
            <person name="Poggeler S."/>
            <person name="Quandt C.A."/>
            <person name="Sperisen C."/>
            <person name="Tritt A."/>
            <person name="Tisserant E."/>
            <person name="Crous P.W."/>
            <person name="Henrissat B."/>
            <person name="Nehls U."/>
            <person name="Egli S."/>
            <person name="Spatafora J.W."/>
            <person name="Grigoriev I.V."/>
            <person name="Martin F.M."/>
        </authorList>
    </citation>
    <scope>NUCLEOTIDE SEQUENCE [LARGE SCALE GENOMIC DNA]</scope>
    <source>
        <strain evidence="2 3">CBS 207.34</strain>
    </source>
</reference>
<name>A0A8E2F9J1_9PEZI</name>
<evidence type="ECO:0000256" key="1">
    <source>
        <dbReference type="SAM" id="MobiDB-lite"/>
    </source>
</evidence>
<keyword evidence="3" id="KW-1185">Reference proteome</keyword>
<dbReference type="Proteomes" id="UP000250140">
    <property type="component" value="Unassembled WGS sequence"/>
</dbReference>
<evidence type="ECO:0000313" key="2">
    <source>
        <dbReference type="EMBL" id="OCL12818.1"/>
    </source>
</evidence>
<organism evidence="2 3">
    <name type="scientific">Glonium stellatum</name>
    <dbReference type="NCBI Taxonomy" id="574774"/>
    <lineage>
        <taxon>Eukaryota</taxon>
        <taxon>Fungi</taxon>
        <taxon>Dikarya</taxon>
        <taxon>Ascomycota</taxon>
        <taxon>Pezizomycotina</taxon>
        <taxon>Dothideomycetes</taxon>
        <taxon>Pleosporomycetidae</taxon>
        <taxon>Gloniales</taxon>
        <taxon>Gloniaceae</taxon>
        <taxon>Glonium</taxon>
    </lineage>
</organism>
<dbReference type="EMBL" id="KV748829">
    <property type="protein sequence ID" value="OCL12818.1"/>
    <property type="molecule type" value="Genomic_DNA"/>
</dbReference>
<evidence type="ECO:0000313" key="3">
    <source>
        <dbReference type="Proteomes" id="UP000250140"/>
    </source>
</evidence>
<feature type="region of interest" description="Disordered" evidence="1">
    <location>
        <begin position="1"/>
        <end position="35"/>
    </location>
</feature>
<protein>
    <submittedName>
        <fullName evidence="2">Uncharacterized protein</fullName>
    </submittedName>
</protein>
<sequence>MRGPAFRRAAMVTAGSSRRSPASTPPNRAQACPNLALPPPSPLAISRISNNPRLHKQYRQALARLRGINATGAFLPKSMATKPGKNVSHGIFEPKRVPVIAQVSLVPLWRAVPTAAIRVMSAHQSSLKSDVREFVPPRPSSSPASAGCPEGAWRVRLVQHVSSDKKFFAVLRTSLVVVRHSL</sequence>
<feature type="compositionally biased region" description="Polar residues" evidence="1">
    <location>
        <begin position="14"/>
        <end position="27"/>
    </location>
</feature>
<proteinExistence type="predicted"/>